<gene>
    <name evidence="2" type="ORF">Tco_0876753</name>
</gene>
<evidence type="ECO:0000313" key="3">
    <source>
        <dbReference type="Proteomes" id="UP001151760"/>
    </source>
</evidence>
<protein>
    <submittedName>
        <fullName evidence="2">Uncharacterized protein</fullName>
    </submittedName>
</protein>
<evidence type="ECO:0000256" key="1">
    <source>
        <dbReference type="SAM" id="MobiDB-lite"/>
    </source>
</evidence>
<comment type="caution">
    <text evidence="2">The sequence shown here is derived from an EMBL/GenBank/DDBJ whole genome shotgun (WGS) entry which is preliminary data.</text>
</comment>
<organism evidence="2 3">
    <name type="scientific">Tanacetum coccineum</name>
    <dbReference type="NCBI Taxonomy" id="301880"/>
    <lineage>
        <taxon>Eukaryota</taxon>
        <taxon>Viridiplantae</taxon>
        <taxon>Streptophyta</taxon>
        <taxon>Embryophyta</taxon>
        <taxon>Tracheophyta</taxon>
        <taxon>Spermatophyta</taxon>
        <taxon>Magnoliopsida</taxon>
        <taxon>eudicotyledons</taxon>
        <taxon>Gunneridae</taxon>
        <taxon>Pentapetalae</taxon>
        <taxon>asterids</taxon>
        <taxon>campanulids</taxon>
        <taxon>Asterales</taxon>
        <taxon>Asteraceae</taxon>
        <taxon>Asteroideae</taxon>
        <taxon>Anthemideae</taxon>
        <taxon>Anthemidinae</taxon>
        <taxon>Tanacetum</taxon>
    </lineage>
</organism>
<feature type="compositionally biased region" description="Acidic residues" evidence="1">
    <location>
        <begin position="122"/>
        <end position="166"/>
    </location>
</feature>
<accession>A0ABQ5BW40</accession>
<evidence type="ECO:0000313" key="2">
    <source>
        <dbReference type="EMBL" id="GJT18047.1"/>
    </source>
</evidence>
<reference evidence="2" key="2">
    <citation type="submission" date="2022-01" db="EMBL/GenBank/DDBJ databases">
        <authorList>
            <person name="Yamashiro T."/>
            <person name="Shiraishi A."/>
            <person name="Satake H."/>
            <person name="Nakayama K."/>
        </authorList>
    </citation>
    <scope>NUCLEOTIDE SEQUENCE</scope>
</reference>
<keyword evidence="3" id="KW-1185">Reference proteome</keyword>
<dbReference type="Proteomes" id="UP001151760">
    <property type="component" value="Unassembled WGS sequence"/>
</dbReference>
<reference evidence="2" key="1">
    <citation type="journal article" date="2022" name="Int. J. Mol. Sci.">
        <title>Draft Genome of Tanacetum Coccineum: Genomic Comparison of Closely Related Tanacetum-Family Plants.</title>
        <authorList>
            <person name="Yamashiro T."/>
            <person name="Shiraishi A."/>
            <person name="Nakayama K."/>
            <person name="Satake H."/>
        </authorList>
    </citation>
    <scope>NUCLEOTIDE SEQUENCE</scope>
</reference>
<dbReference type="EMBL" id="BQNB010013608">
    <property type="protein sequence ID" value="GJT18047.1"/>
    <property type="molecule type" value="Genomic_DNA"/>
</dbReference>
<proteinExistence type="predicted"/>
<name>A0ABQ5BW40_9ASTR</name>
<feature type="region of interest" description="Disordered" evidence="1">
    <location>
        <begin position="97"/>
        <end position="171"/>
    </location>
</feature>
<sequence>MGTPTLFVDPEFSTQVDGAQSSRVPVPLPEAIRQAYLVGTDTKSEPFEDPVETEAPKSPYTVAPPTSLPDCTPPTLVSILRRTARIVVRVLPAMSRAHLPCSPSSSPPDLPSRKRYQGTSELVEDDEEEEDDEEGDDVEEDEKMEECSDSDSVSEDTEDEGGDESVPEGQPRAAAVVETAVGEPLGLGYEALRHQEIALEEGRMPSVFEVDIEDGIVYIDVPAYPPLAPPAQTPPSPEWSSGSLPIFPSPSIVPSPISSPMIPLTVPSPAASPAMTETKGFLTELEARVKIQEGLIHDHTVRLEELSPALSEMYDRDIGVLFTRSGAV</sequence>
<feature type="region of interest" description="Disordered" evidence="1">
    <location>
        <begin position="41"/>
        <end position="67"/>
    </location>
</feature>